<dbReference type="EMBL" id="GGEC01005016">
    <property type="protein sequence ID" value="MBW85499.1"/>
    <property type="molecule type" value="Transcribed_RNA"/>
</dbReference>
<evidence type="ECO:0000313" key="1">
    <source>
        <dbReference type="EMBL" id="MBW85499.1"/>
    </source>
</evidence>
<reference evidence="1" key="1">
    <citation type="submission" date="2018-02" db="EMBL/GenBank/DDBJ databases">
        <title>Rhizophora mucronata_Transcriptome.</title>
        <authorList>
            <person name="Meera S.P."/>
            <person name="Sreeshan A."/>
            <person name="Augustine A."/>
        </authorList>
    </citation>
    <scope>NUCLEOTIDE SEQUENCE</scope>
    <source>
        <tissue evidence="1">Leaf</tissue>
    </source>
</reference>
<accession>A0A2P2IWA8</accession>
<organism evidence="1">
    <name type="scientific">Rhizophora mucronata</name>
    <name type="common">Asiatic mangrove</name>
    <dbReference type="NCBI Taxonomy" id="61149"/>
    <lineage>
        <taxon>Eukaryota</taxon>
        <taxon>Viridiplantae</taxon>
        <taxon>Streptophyta</taxon>
        <taxon>Embryophyta</taxon>
        <taxon>Tracheophyta</taxon>
        <taxon>Spermatophyta</taxon>
        <taxon>Magnoliopsida</taxon>
        <taxon>eudicotyledons</taxon>
        <taxon>Gunneridae</taxon>
        <taxon>Pentapetalae</taxon>
        <taxon>rosids</taxon>
        <taxon>fabids</taxon>
        <taxon>Malpighiales</taxon>
        <taxon>Rhizophoraceae</taxon>
        <taxon>Rhizophora</taxon>
    </lineage>
</organism>
<proteinExistence type="predicted"/>
<sequence>MLWCQLYWEVYNDN</sequence>
<name>A0A2P2IWA8_RHIMU</name>
<protein>
    <submittedName>
        <fullName evidence="1">Uncharacterized protein</fullName>
    </submittedName>
</protein>